<sequence length="290" mass="32868">MSFFISNKQAAKYRPSAQPLAPILLDGTGIQLQRRIFPHDHEHHNFILDTFEIANLSGEELHYPLIPNGYMSLYFILGNNASHGYVGGVLTFLRKLRIMPRSVAYCVHLHPDVVHWLFDIPANDLTDRALPLEQFLPQIDVFLNELKRGESFHERNILLSGYLNGLNAAQFSPMALVSRCVGIILENQGVIKVAEIAAIVGCSERYLNRVFQEHVGVSTKLFSEMTQLQFSLHNILATSPKSLLNTAVSFGYFDQTHMNRSYQKFLDCTACDMRYANAHSLTWNTITNIL</sequence>
<dbReference type="InterPro" id="IPR050204">
    <property type="entry name" value="AraC_XylS_family_regulators"/>
</dbReference>
<proteinExistence type="predicted"/>
<dbReference type="OrthoDB" id="323290at2"/>
<dbReference type="GO" id="GO:0003700">
    <property type="term" value="F:DNA-binding transcription factor activity"/>
    <property type="evidence" value="ECO:0007669"/>
    <property type="project" value="InterPro"/>
</dbReference>
<evidence type="ECO:0000256" key="2">
    <source>
        <dbReference type="ARBA" id="ARBA00023125"/>
    </source>
</evidence>
<evidence type="ECO:0000256" key="1">
    <source>
        <dbReference type="ARBA" id="ARBA00023015"/>
    </source>
</evidence>
<dbReference type="AlphaFoldDB" id="A0A136WES8"/>
<evidence type="ECO:0000259" key="4">
    <source>
        <dbReference type="PROSITE" id="PS01124"/>
    </source>
</evidence>
<organism evidence="5 6">
    <name type="scientific">Anaerotignum neopropionicum</name>
    <dbReference type="NCBI Taxonomy" id="36847"/>
    <lineage>
        <taxon>Bacteria</taxon>
        <taxon>Bacillati</taxon>
        <taxon>Bacillota</taxon>
        <taxon>Clostridia</taxon>
        <taxon>Lachnospirales</taxon>
        <taxon>Anaerotignaceae</taxon>
        <taxon>Anaerotignum</taxon>
    </lineage>
</organism>
<reference evidence="5 6" key="1">
    <citation type="submission" date="2016-01" db="EMBL/GenBank/DDBJ databases">
        <title>Genome sequence of Clostridium neopropionicum X4, DSM-3847.</title>
        <authorList>
            <person name="Poehlein A."/>
            <person name="Beck M.H."/>
            <person name="Bengelsdorf F.R."/>
            <person name="Daniel R."/>
            <person name="Duerre P."/>
        </authorList>
    </citation>
    <scope>NUCLEOTIDE SEQUENCE [LARGE SCALE GENOMIC DNA]</scope>
    <source>
        <strain evidence="5 6">DSM-3847</strain>
    </source>
</reference>
<dbReference type="PANTHER" id="PTHR46796">
    <property type="entry name" value="HTH-TYPE TRANSCRIPTIONAL ACTIVATOR RHAS-RELATED"/>
    <property type="match status" value="1"/>
</dbReference>
<dbReference type="InterPro" id="IPR018060">
    <property type="entry name" value="HTH_AraC"/>
</dbReference>
<dbReference type="GO" id="GO:0043565">
    <property type="term" value="F:sequence-specific DNA binding"/>
    <property type="evidence" value="ECO:0007669"/>
    <property type="project" value="InterPro"/>
</dbReference>
<evidence type="ECO:0000313" key="5">
    <source>
        <dbReference type="EMBL" id="KXL52953.1"/>
    </source>
</evidence>
<dbReference type="STRING" id="36847.CLNEO_14950"/>
<evidence type="ECO:0000313" key="6">
    <source>
        <dbReference type="Proteomes" id="UP000070539"/>
    </source>
</evidence>
<evidence type="ECO:0000256" key="3">
    <source>
        <dbReference type="ARBA" id="ARBA00023163"/>
    </source>
</evidence>
<accession>A0A136WES8</accession>
<keyword evidence="1" id="KW-0805">Transcription regulation</keyword>
<dbReference type="PANTHER" id="PTHR46796:SF13">
    <property type="entry name" value="HTH-TYPE TRANSCRIPTIONAL ACTIVATOR RHAS"/>
    <property type="match status" value="1"/>
</dbReference>
<gene>
    <name evidence="5" type="ORF">CLNEO_14950</name>
</gene>
<dbReference type="InterPro" id="IPR046532">
    <property type="entry name" value="DUF6597"/>
</dbReference>
<dbReference type="Pfam" id="PF20240">
    <property type="entry name" value="DUF6597"/>
    <property type="match status" value="1"/>
</dbReference>
<comment type="caution">
    <text evidence="5">The sequence shown here is derived from an EMBL/GenBank/DDBJ whole genome shotgun (WGS) entry which is preliminary data.</text>
</comment>
<feature type="domain" description="HTH araC/xylS-type" evidence="4">
    <location>
        <begin position="178"/>
        <end position="276"/>
    </location>
</feature>
<protein>
    <submittedName>
        <fullName evidence="5">Helix-turn-helix domain protein</fullName>
    </submittedName>
</protein>
<dbReference type="Gene3D" id="1.10.10.60">
    <property type="entry name" value="Homeodomain-like"/>
    <property type="match status" value="1"/>
</dbReference>
<keyword evidence="6" id="KW-1185">Reference proteome</keyword>
<dbReference type="Pfam" id="PF12833">
    <property type="entry name" value="HTH_18"/>
    <property type="match status" value="1"/>
</dbReference>
<dbReference type="PROSITE" id="PS01124">
    <property type="entry name" value="HTH_ARAC_FAMILY_2"/>
    <property type="match status" value="1"/>
</dbReference>
<dbReference type="SMART" id="SM00342">
    <property type="entry name" value="HTH_ARAC"/>
    <property type="match status" value="1"/>
</dbReference>
<name>A0A136WES8_9FIRM</name>
<keyword evidence="3" id="KW-0804">Transcription</keyword>
<dbReference type="EMBL" id="LRVM01000004">
    <property type="protein sequence ID" value="KXL52953.1"/>
    <property type="molecule type" value="Genomic_DNA"/>
</dbReference>
<keyword evidence="2" id="KW-0238">DNA-binding</keyword>
<dbReference type="Proteomes" id="UP000070539">
    <property type="component" value="Unassembled WGS sequence"/>
</dbReference>
<dbReference type="RefSeq" id="WP_066086830.1">
    <property type="nucleotide sequence ID" value="NZ_LRVM01000004.1"/>
</dbReference>